<comment type="caution">
    <text evidence="11">The sequence shown here is derived from an EMBL/GenBank/DDBJ whole genome shotgun (WGS) entry which is preliminary data.</text>
</comment>
<dbReference type="InterPro" id="IPR013520">
    <property type="entry name" value="Ribonucl_H"/>
</dbReference>
<evidence type="ECO:0000256" key="7">
    <source>
        <dbReference type="ARBA" id="ARBA00025483"/>
    </source>
</evidence>
<evidence type="ECO:0000256" key="4">
    <source>
        <dbReference type="ARBA" id="ARBA00022881"/>
    </source>
</evidence>
<dbReference type="GO" id="GO:0006260">
    <property type="term" value="P:DNA replication"/>
    <property type="evidence" value="ECO:0007669"/>
    <property type="project" value="InterPro"/>
</dbReference>
<keyword evidence="11" id="KW-0378">Hydrolase</keyword>
<dbReference type="GO" id="GO:0004527">
    <property type="term" value="F:exonuclease activity"/>
    <property type="evidence" value="ECO:0007669"/>
    <property type="project" value="UniProtKB-KW"/>
</dbReference>
<reference evidence="11" key="1">
    <citation type="submission" date="2023-03" db="EMBL/GenBank/DDBJ databases">
        <title>Stygiobacter electus gen. nov., sp. nov., facultatively anaerobic thermotolerant bacterium of the class Ignavibacteria from a well of Yessentuki mineral water deposit.</title>
        <authorList>
            <person name="Podosokorskaya O.A."/>
            <person name="Elcheninov A.G."/>
            <person name="Petrova N.F."/>
            <person name="Zavarzina D.G."/>
            <person name="Kublanov I.V."/>
            <person name="Merkel A.Y."/>
        </authorList>
    </citation>
    <scope>NUCLEOTIDE SEQUENCE</scope>
    <source>
        <strain evidence="11">09-Me</strain>
    </source>
</reference>
<dbReference type="PANTHER" id="PTHR30562">
    <property type="entry name" value="UVRC/OXIDOREDUCTASE"/>
    <property type="match status" value="1"/>
</dbReference>
<dbReference type="InterPro" id="IPR006054">
    <property type="entry name" value="DnaQ"/>
</dbReference>
<dbReference type="GO" id="GO:0009380">
    <property type="term" value="C:excinuclease repair complex"/>
    <property type="evidence" value="ECO:0007669"/>
    <property type="project" value="TreeGrafter"/>
</dbReference>
<keyword evidence="2" id="KW-0227">DNA damage</keyword>
<dbReference type="SUPFAM" id="SSF53098">
    <property type="entry name" value="Ribonuclease H-like"/>
    <property type="match status" value="1"/>
</dbReference>
<sequence>MNLIKLPVMIKKEIEIKEIPFEEAEYSVFDFETTGTSAKFENVIQIGIVRIKNKKIVDTFSSYINPGKPIPYFITTLTGITNSDVENAPYFDEVYQKIKNFVSNSVLVAHNLSFDFSFLKYECLRFNLKILDNPAICTLKLAKRIFPDLQSKSLGSLVKFLKIKHRDVHTGLGDATATAKVFLRMFEQLKSNFDIYTVDDLIKVQSFSSNAKSFRIIKKNLVEDFLQIPDLPGVYFFKDARDKIIYIGKAKSLKERVKNYFSNNAVRKAKKIVQQASKLDFIITNSELSALIAETELIKVHNPKFNVLLKKYPNNYFIRINKNNIAKVEPATKFEFDGNDYFGPYPNRLIVHKLKDIIDQTFQIRECNDKELKKKRKCYLYDIKRCLAPCINYEFSSYNEELEKIYDFLNGNNQSAVNRLLLKMKLLSEQKKYEEAAEIRDLVQNILNQIHKTSILSEPLNKAKVLIEIDSHPKSDFLLLIDGKVFIKNFFLENKNDFDYAIDDYFSGTISINESINETNLERLKISLTWLLKNKTRIKIHYLRNYKTKEELAMNLFYKNYFMT</sequence>
<proteinExistence type="predicted"/>
<dbReference type="InterPro" id="IPR047296">
    <property type="entry name" value="GIY-YIG_UvrC_Cho"/>
</dbReference>
<dbReference type="InterPro" id="IPR000305">
    <property type="entry name" value="GIY-YIG_endonuc"/>
</dbReference>
<gene>
    <name evidence="11" type="ORF">P0M35_06820</name>
</gene>
<dbReference type="PANTHER" id="PTHR30562:SF1">
    <property type="entry name" value="UVRABC SYSTEM PROTEIN C"/>
    <property type="match status" value="1"/>
</dbReference>
<dbReference type="RefSeq" id="WP_321535622.1">
    <property type="nucleotide sequence ID" value="NZ_JARGDL010000007.1"/>
</dbReference>
<dbReference type="CDD" id="cd10434">
    <property type="entry name" value="GIY-YIG_UvrC_Cho"/>
    <property type="match status" value="1"/>
</dbReference>
<evidence type="ECO:0000256" key="2">
    <source>
        <dbReference type="ARBA" id="ARBA00022763"/>
    </source>
</evidence>
<dbReference type="InterPro" id="IPR036876">
    <property type="entry name" value="UVR_dom_sf"/>
</dbReference>
<dbReference type="InterPro" id="IPR050066">
    <property type="entry name" value="UvrABC_protein_C"/>
</dbReference>
<evidence type="ECO:0000313" key="11">
    <source>
        <dbReference type="EMBL" id="MDF1611855.1"/>
    </source>
</evidence>
<dbReference type="Pfam" id="PF01541">
    <property type="entry name" value="GIY-YIG"/>
    <property type="match status" value="1"/>
</dbReference>
<dbReference type="GO" id="GO:0006289">
    <property type="term" value="P:nucleotide-excision repair"/>
    <property type="evidence" value="ECO:0007669"/>
    <property type="project" value="InterPro"/>
</dbReference>
<keyword evidence="11" id="KW-0269">Exonuclease</keyword>
<evidence type="ECO:0000256" key="1">
    <source>
        <dbReference type="ARBA" id="ARBA00022490"/>
    </source>
</evidence>
<dbReference type="GO" id="GO:0003887">
    <property type="term" value="F:DNA-directed DNA polymerase activity"/>
    <property type="evidence" value="ECO:0007669"/>
    <property type="project" value="InterPro"/>
</dbReference>
<dbReference type="InterPro" id="IPR001943">
    <property type="entry name" value="UVR_dom"/>
</dbReference>
<dbReference type="FunFam" id="3.40.1440.10:FF:000001">
    <property type="entry name" value="UvrABC system protein C"/>
    <property type="match status" value="1"/>
</dbReference>
<keyword evidence="11" id="KW-0540">Nuclease</keyword>
<dbReference type="AlphaFoldDB" id="A0AAE3P073"/>
<evidence type="ECO:0000259" key="9">
    <source>
        <dbReference type="PROSITE" id="PS50151"/>
    </source>
</evidence>
<dbReference type="SUPFAM" id="SSF82771">
    <property type="entry name" value="GIY-YIG endonuclease"/>
    <property type="match status" value="1"/>
</dbReference>
<keyword evidence="4" id="KW-0267">Excision nuclease</keyword>
<keyword evidence="1" id="KW-0963">Cytoplasm</keyword>
<dbReference type="NCBIfam" id="TIGR00573">
    <property type="entry name" value="dnaq"/>
    <property type="match status" value="1"/>
</dbReference>
<dbReference type="SMART" id="SM00479">
    <property type="entry name" value="EXOIII"/>
    <property type="match status" value="1"/>
</dbReference>
<keyword evidence="5" id="KW-0234">DNA repair</keyword>
<dbReference type="GO" id="GO:0009432">
    <property type="term" value="P:SOS response"/>
    <property type="evidence" value="ECO:0007669"/>
    <property type="project" value="UniProtKB-KW"/>
</dbReference>
<evidence type="ECO:0000259" key="10">
    <source>
        <dbReference type="PROSITE" id="PS50164"/>
    </source>
</evidence>
<dbReference type="Gene3D" id="3.40.1440.10">
    <property type="entry name" value="GIY-YIG endonuclease"/>
    <property type="match status" value="1"/>
</dbReference>
<feature type="domain" description="GIY-YIG" evidence="10">
    <location>
        <begin position="230"/>
        <end position="307"/>
    </location>
</feature>
<protein>
    <submittedName>
        <fullName evidence="11">Exonuclease domain-containing protein</fullName>
    </submittedName>
</protein>
<dbReference type="SMART" id="SM00465">
    <property type="entry name" value="GIYc"/>
    <property type="match status" value="1"/>
</dbReference>
<comment type="function">
    <text evidence="7">DNA polymerase III is a complex, multichain enzyme responsible for most of the replicative synthesis in bacteria. The epsilon subunit contain the editing function and is a proofreading 3'-5' exonuclease.</text>
</comment>
<dbReference type="FunFam" id="3.30.420.10:FF:000045">
    <property type="entry name" value="3'-5' exonuclease DinG"/>
    <property type="match status" value="1"/>
</dbReference>
<comment type="subunit">
    <text evidence="8">DNA polymerase III contains a core (composed of alpha, epsilon and theta chains) that associates with a tau subunit. This core dimerizes to form the POLIII' complex. PolIII' associates with the gamma complex (composed of gamma, delta, delta', psi and chi chains) and with the beta chain to form the complete DNA polymerase III complex.</text>
</comment>
<evidence type="ECO:0000256" key="8">
    <source>
        <dbReference type="ARBA" id="ARBA00026073"/>
    </source>
</evidence>
<organism evidence="11 12">
    <name type="scientific">Stygiobacter electus</name>
    <dbReference type="NCBI Taxonomy" id="3032292"/>
    <lineage>
        <taxon>Bacteria</taxon>
        <taxon>Pseudomonadati</taxon>
        <taxon>Ignavibacteriota</taxon>
        <taxon>Ignavibacteria</taxon>
        <taxon>Ignavibacteriales</taxon>
        <taxon>Melioribacteraceae</taxon>
        <taxon>Stygiobacter</taxon>
    </lineage>
</organism>
<evidence type="ECO:0000313" key="12">
    <source>
        <dbReference type="Proteomes" id="UP001221302"/>
    </source>
</evidence>
<dbReference type="CDD" id="cd06127">
    <property type="entry name" value="DEDDh"/>
    <property type="match status" value="1"/>
</dbReference>
<feature type="domain" description="UVR" evidence="9">
    <location>
        <begin position="414"/>
        <end position="449"/>
    </location>
</feature>
<evidence type="ECO:0000256" key="5">
    <source>
        <dbReference type="ARBA" id="ARBA00023204"/>
    </source>
</evidence>
<evidence type="ECO:0000256" key="3">
    <source>
        <dbReference type="ARBA" id="ARBA00022769"/>
    </source>
</evidence>
<accession>A0AAE3P073</accession>
<dbReference type="EMBL" id="JARGDL010000007">
    <property type="protein sequence ID" value="MDF1611855.1"/>
    <property type="molecule type" value="Genomic_DNA"/>
</dbReference>
<dbReference type="Gene3D" id="3.30.420.10">
    <property type="entry name" value="Ribonuclease H-like superfamily/Ribonuclease H"/>
    <property type="match status" value="1"/>
</dbReference>
<dbReference type="SUPFAM" id="SSF46600">
    <property type="entry name" value="C-terminal UvrC-binding domain of UvrB"/>
    <property type="match status" value="1"/>
</dbReference>
<dbReference type="PROSITE" id="PS50151">
    <property type="entry name" value="UVR"/>
    <property type="match status" value="1"/>
</dbReference>
<dbReference type="PROSITE" id="PS50164">
    <property type="entry name" value="GIY_YIG"/>
    <property type="match status" value="1"/>
</dbReference>
<dbReference type="InterPro" id="IPR012337">
    <property type="entry name" value="RNaseH-like_sf"/>
</dbReference>
<dbReference type="InterPro" id="IPR036397">
    <property type="entry name" value="RNaseH_sf"/>
</dbReference>
<dbReference type="Proteomes" id="UP001221302">
    <property type="component" value="Unassembled WGS sequence"/>
</dbReference>
<keyword evidence="12" id="KW-1185">Reference proteome</keyword>
<dbReference type="GO" id="GO:0003677">
    <property type="term" value="F:DNA binding"/>
    <property type="evidence" value="ECO:0007669"/>
    <property type="project" value="InterPro"/>
</dbReference>
<keyword evidence="6" id="KW-0742">SOS response</keyword>
<dbReference type="InterPro" id="IPR035901">
    <property type="entry name" value="GIY-YIG_endonuc_sf"/>
</dbReference>
<keyword evidence="3" id="KW-0228">DNA excision</keyword>
<name>A0AAE3P073_9BACT</name>
<dbReference type="Pfam" id="PF00929">
    <property type="entry name" value="RNase_T"/>
    <property type="match status" value="1"/>
</dbReference>
<evidence type="ECO:0000256" key="6">
    <source>
        <dbReference type="ARBA" id="ARBA00023236"/>
    </source>
</evidence>